<name>A0A510PR81_MICAE</name>
<dbReference type="Proteomes" id="UP000321223">
    <property type="component" value="Unassembled WGS sequence"/>
</dbReference>
<evidence type="ECO:0000259" key="1">
    <source>
        <dbReference type="Pfam" id="PF09012"/>
    </source>
</evidence>
<reference evidence="2 3" key="1">
    <citation type="journal article" date="2019" name="Appl. Environ. Microbiol.">
        <title>Co-occurrence of broad and narrow host-range viruses infecting the toxic bloom-forming cyanobacterium Microcystis aeruginosa.</title>
        <authorList>
            <person name="Morimoto D."/>
            <person name="Tominaga K."/>
            <person name="Nishimura Y."/>
            <person name="Yoshida N."/>
            <person name="Kimura S."/>
            <person name="Sako Y."/>
            <person name="Yoshida T."/>
        </authorList>
    </citation>
    <scope>NUCLEOTIDE SEQUENCE [LARGE SCALE GENOMIC DNA]</scope>
    <source>
        <strain evidence="2 3">11-30S32</strain>
    </source>
</reference>
<dbReference type="Gene3D" id="1.10.10.10">
    <property type="entry name" value="Winged helix-like DNA-binding domain superfamily/Winged helix DNA-binding domain"/>
    <property type="match status" value="1"/>
</dbReference>
<dbReference type="InterPro" id="IPR015102">
    <property type="entry name" value="Tscrpt_reg_HTH_FeoC"/>
</dbReference>
<comment type="caution">
    <text evidence="2">The sequence shown here is derived from an EMBL/GenBank/DDBJ whole genome shotgun (WGS) entry which is preliminary data.</text>
</comment>
<proteinExistence type="predicted"/>
<evidence type="ECO:0000313" key="3">
    <source>
        <dbReference type="Proteomes" id="UP000321223"/>
    </source>
</evidence>
<sequence length="93" mass="10413">PLPHFPIPPTLCEKMILTDIQAYLAKNQKASLSDLSTHFRMSADALSPMLDRLLKKGRIRLISLEKCGGCSRCTPESMAFYEWIEGNSTGTNR</sequence>
<dbReference type="InterPro" id="IPR036388">
    <property type="entry name" value="WH-like_DNA-bd_sf"/>
</dbReference>
<dbReference type="InterPro" id="IPR036390">
    <property type="entry name" value="WH_DNA-bd_sf"/>
</dbReference>
<dbReference type="EMBL" id="BHVU01000801">
    <property type="protein sequence ID" value="GCA96355.1"/>
    <property type="molecule type" value="Genomic_DNA"/>
</dbReference>
<gene>
    <name evidence="2" type="ORF">MAE30S32_50070</name>
</gene>
<evidence type="ECO:0000313" key="2">
    <source>
        <dbReference type="EMBL" id="GCA96355.1"/>
    </source>
</evidence>
<protein>
    <recommendedName>
        <fullName evidence="1">Transcriptional regulator HTH-type FeoC domain-containing protein</fullName>
    </recommendedName>
</protein>
<dbReference type="SUPFAM" id="SSF46785">
    <property type="entry name" value="Winged helix' DNA-binding domain"/>
    <property type="match status" value="1"/>
</dbReference>
<organism evidence="2 3">
    <name type="scientific">Microcystis aeruginosa 11-30S32</name>
    <dbReference type="NCBI Taxonomy" id="2358142"/>
    <lineage>
        <taxon>Bacteria</taxon>
        <taxon>Bacillati</taxon>
        <taxon>Cyanobacteriota</taxon>
        <taxon>Cyanophyceae</taxon>
        <taxon>Oscillatoriophycideae</taxon>
        <taxon>Chroococcales</taxon>
        <taxon>Microcystaceae</taxon>
        <taxon>Microcystis</taxon>
    </lineage>
</organism>
<feature type="domain" description="Transcriptional regulator HTH-type FeoC" evidence="1">
    <location>
        <begin position="16"/>
        <end position="82"/>
    </location>
</feature>
<accession>A0A510PR81</accession>
<dbReference type="Pfam" id="PF09012">
    <property type="entry name" value="FeoC"/>
    <property type="match status" value="1"/>
</dbReference>
<dbReference type="AlphaFoldDB" id="A0A510PR81"/>
<feature type="non-terminal residue" evidence="2">
    <location>
        <position position="1"/>
    </location>
</feature>